<dbReference type="SMART" id="SM00829">
    <property type="entry name" value="PKS_ER"/>
    <property type="match status" value="1"/>
</dbReference>
<dbReference type="PANTHER" id="PTHR43205">
    <property type="entry name" value="PROSTAGLANDIN REDUCTASE"/>
    <property type="match status" value="1"/>
</dbReference>
<evidence type="ECO:0000313" key="4">
    <source>
        <dbReference type="Proteomes" id="UP001596098"/>
    </source>
</evidence>
<dbReference type="SUPFAM" id="SSF51735">
    <property type="entry name" value="NAD(P)-binding Rossmann-fold domains"/>
    <property type="match status" value="1"/>
</dbReference>
<dbReference type="GO" id="GO:0016491">
    <property type="term" value="F:oxidoreductase activity"/>
    <property type="evidence" value="ECO:0007669"/>
    <property type="project" value="UniProtKB-KW"/>
</dbReference>
<keyword evidence="4" id="KW-1185">Reference proteome</keyword>
<dbReference type="InterPro" id="IPR020843">
    <property type="entry name" value="ER"/>
</dbReference>
<dbReference type="Gene3D" id="3.90.180.10">
    <property type="entry name" value="Medium-chain alcohol dehydrogenases, catalytic domain"/>
    <property type="match status" value="1"/>
</dbReference>
<dbReference type="InterPro" id="IPR036291">
    <property type="entry name" value="NAD(P)-bd_dom_sf"/>
</dbReference>
<gene>
    <name evidence="3" type="ORF">ACFPWU_03945</name>
</gene>
<comment type="caution">
    <text evidence="3">The sequence shown here is derived from an EMBL/GenBank/DDBJ whole genome shotgun (WGS) entry which is preliminary data.</text>
</comment>
<name>A0ABW1QUV5_9ACTN</name>
<dbReference type="PANTHER" id="PTHR43205:SF7">
    <property type="entry name" value="PROSTAGLANDIN REDUCTASE 1"/>
    <property type="match status" value="1"/>
</dbReference>
<dbReference type="EMBL" id="JBHSQI010000002">
    <property type="protein sequence ID" value="MFC6152818.1"/>
    <property type="molecule type" value="Genomic_DNA"/>
</dbReference>
<keyword evidence="1 3" id="KW-0560">Oxidoreductase</keyword>
<dbReference type="InterPro" id="IPR011032">
    <property type="entry name" value="GroES-like_sf"/>
</dbReference>
<evidence type="ECO:0000259" key="2">
    <source>
        <dbReference type="SMART" id="SM00829"/>
    </source>
</evidence>
<dbReference type="Pfam" id="PF16884">
    <property type="entry name" value="ADH_N_2"/>
    <property type="match status" value="1"/>
</dbReference>
<feature type="domain" description="Enoyl reductase (ER)" evidence="2">
    <location>
        <begin position="18"/>
        <end position="339"/>
    </location>
</feature>
<dbReference type="CDD" id="cd05288">
    <property type="entry name" value="PGDH"/>
    <property type="match status" value="1"/>
</dbReference>
<proteinExistence type="predicted"/>
<reference evidence="4" key="1">
    <citation type="journal article" date="2019" name="Int. J. Syst. Evol. Microbiol.">
        <title>The Global Catalogue of Microorganisms (GCM) 10K type strain sequencing project: providing services to taxonomists for standard genome sequencing and annotation.</title>
        <authorList>
            <consortium name="The Broad Institute Genomics Platform"/>
            <consortium name="The Broad Institute Genome Sequencing Center for Infectious Disease"/>
            <person name="Wu L."/>
            <person name="Ma J."/>
        </authorList>
    </citation>
    <scope>NUCLEOTIDE SEQUENCE [LARGE SCALE GENOMIC DNA]</scope>
    <source>
        <strain evidence="4">DFY28</strain>
    </source>
</reference>
<dbReference type="RefSeq" id="WP_128219544.1">
    <property type="nucleotide sequence ID" value="NZ_CP034929.1"/>
</dbReference>
<dbReference type="InterPro" id="IPR041694">
    <property type="entry name" value="ADH_N_2"/>
</dbReference>
<dbReference type="InterPro" id="IPR013149">
    <property type="entry name" value="ADH-like_C"/>
</dbReference>
<dbReference type="Proteomes" id="UP001596098">
    <property type="component" value="Unassembled WGS sequence"/>
</dbReference>
<organism evidence="3 4">
    <name type="scientific">Nocardioides yefusunii</name>
    <dbReference type="NCBI Taxonomy" id="2500546"/>
    <lineage>
        <taxon>Bacteria</taxon>
        <taxon>Bacillati</taxon>
        <taxon>Actinomycetota</taxon>
        <taxon>Actinomycetes</taxon>
        <taxon>Propionibacteriales</taxon>
        <taxon>Nocardioidaceae</taxon>
        <taxon>Nocardioides</taxon>
    </lineage>
</organism>
<accession>A0ABW1QUV5</accession>
<evidence type="ECO:0000313" key="3">
    <source>
        <dbReference type="EMBL" id="MFC6152818.1"/>
    </source>
</evidence>
<dbReference type="Gene3D" id="3.40.50.720">
    <property type="entry name" value="NAD(P)-binding Rossmann-like Domain"/>
    <property type="match status" value="1"/>
</dbReference>
<dbReference type="EC" id="1.-.-.-" evidence="3"/>
<protein>
    <submittedName>
        <fullName evidence="3">NADP-dependent oxidoreductase</fullName>
        <ecNumber evidence="3">1.-.-.-</ecNumber>
    </submittedName>
</protein>
<evidence type="ECO:0000256" key="1">
    <source>
        <dbReference type="ARBA" id="ARBA00023002"/>
    </source>
</evidence>
<dbReference type="Pfam" id="PF00107">
    <property type="entry name" value="ADH_zinc_N"/>
    <property type="match status" value="1"/>
</dbReference>
<dbReference type="InterPro" id="IPR045010">
    <property type="entry name" value="MDR_fam"/>
</dbReference>
<dbReference type="SUPFAM" id="SSF50129">
    <property type="entry name" value="GroES-like"/>
    <property type="match status" value="1"/>
</dbReference>
<sequence>MAFAREVHVRSYPDAAVGPEHFEVVEVPVPTPAEGEVLVRNTWTSVDPGMRLRLRPHAPEGYFTAFELGRPMDGVITLGEVVESRAEGFAVGDTVWHPFGWRTHAVVPAGVELMNGAATLRRLDVTDVEPQWYLGPLGAMGLTAWSGLAVVDALKGGETLWVSAAAGAVGSLVAQIGVLLGHRVLASAGTDAKVAWLRDEVGVAGAFNHRTQPLAPTLRELAPEGIDVYFDNVGGDHLEAALDAMAMHGRIALCGSVSDYEGEAVGPRNIFLATAKHLTLQGFRGSLHIGVMEEMQRRLGGWLRSGELVQRETVYSGLEQAPRAMADMLAGRTVGKTLVRLA</sequence>